<comment type="caution">
    <text evidence="5">The sequence shown here is derived from an EMBL/GenBank/DDBJ whole genome shotgun (WGS) entry which is preliminary data.</text>
</comment>
<dbReference type="EMBL" id="CAJNOG010000451">
    <property type="protein sequence ID" value="CAF1248311.1"/>
    <property type="molecule type" value="Genomic_DNA"/>
</dbReference>
<dbReference type="PROSITE" id="PS51125">
    <property type="entry name" value="NHL"/>
    <property type="match status" value="2"/>
</dbReference>
<keyword evidence="4" id="KW-0812">Transmembrane</keyword>
<dbReference type="AlphaFoldDB" id="A0A814ZXV7"/>
<feature type="repeat" description="NHL" evidence="2">
    <location>
        <begin position="312"/>
        <end position="349"/>
    </location>
</feature>
<dbReference type="Gene3D" id="2.40.10.500">
    <property type="match status" value="1"/>
</dbReference>
<keyword evidence="4" id="KW-0472">Membrane</keyword>
<dbReference type="CDD" id="cd05819">
    <property type="entry name" value="NHL"/>
    <property type="match status" value="1"/>
</dbReference>
<feature type="transmembrane region" description="Helical" evidence="4">
    <location>
        <begin position="218"/>
        <end position="241"/>
    </location>
</feature>
<feature type="compositionally biased region" description="Low complexity" evidence="3">
    <location>
        <begin position="251"/>
        <end position="283"/>
    </location>
</feature>
<dbReference type="SUPFAM" id="SSF101898">
    <property type="entry name" value="NHL repeat"/>
    <property type="match status" value="1"/>
</dbReference>
<evidence type="ECO:0000256" key="3">
    <source>
        <dbReference type="SAM" id="MobiDB-lite"/>
    </source>
</evidence>
<evidence type="ECO:0008006" key="8">
    <source>
        <dbReference type="Google" id="ProtNLM"/>
    </source>
</evidence>
<accession>A0A814ZXV7</accession>
<evidence type="ECO:0000313" key="5">
    <source>
        <dbReference type="EMBL" id="CAF1248311.1"/>
    </source>
</evidence>
<organism evidence="5 7">
    <name type="scientific">Adineta steineri</name>
    <dbReference type="NCBI Taxonomy" id="433720"/>
    <lineage>
        <taxon>Eukaryota</taxon>
        <taxon>Metazoa</taxon>
        <taxon>Spiralia</taxon>
        <taxon>Gnathifera</taxon>
        <taxon>Rotifera</taxon>
        <taxon>Eurotatoria</taxon>
        <taxon>Bdelloidea</taxon>
        <taxon>Adinetida</taxon>
        <taxon>Adinetidae</taxon>
        <taxon>Adineta</taxon>
    </lineage>
</organism>
<feature type="repeat" description="NHL" evidence="2">
    <location>
        <begin position="553"/>
        <end position="591"/>
    </location>
</feature>
<proteinExistence type="predicted"/>
<dbReference type="GO" id="GO:0043161">
    <property type="term" value="P:proteasome-mediated ubiquitin-dependent protein catabolic process"/>
    <property type="evidence" value="ECO:0007669"/>
    <property type="project" value="TreeGrafter"/>
</dbReference>
<dbReference type="Pfam" id="PF01436">
    <property type="entry name" value="NHL"/>
    <property type="match status" value="2"/>
</dbReference>
<feature type="region of interest" description="Disordered" evidence="3">
    <location>
        <begin position="248"/>
        <end position="286"/>
    </location>
</feature>
<dbReference type="GO" id="GO:0061630">
    <property type="term" value="F:ubiquitin protein ligase activity"/>
    <property type="evidence" value="ECO:0007669"/>
    <property type="project" value="TreeGrafter"/>
</dbReference>
<dbReference type="EMBL" id="CAJOAZ010002709">
    <property type="protein sequence ID" value="CAF3952976.1"/>
    <property type="molecule type" value="Genomic_DNA"/>
</dbReference>
<dbReference type="Proteomes" id="UP000663845">
    <property type="component" value="Unassembled WGS sequence"/>
</dbReference>
<gene>
    <name evidence="5" type="ORF">JYZ213_LOCUS29469</name>
    <name evidence="6" type="ORF">OXD698_LOCUS26804</name>
</gene>
<keyword evidence="4" id="KW-1133">Transmembrane helix</keyword>
<dbReference type="PANTHER" id="PTHR24104">
    <property type="entry name" value="E3 UBIQUITIN-PROTEIN LIGASE NHLRC1-RELATED"/>
    <property type="match status" value="1"/>
</dbReference>
<dbReference type="InterPro" id="IPR011042">
    <property type="entry name" value="6-blade_b-propeller_TolB-like"/>
</dbReference>
<protein>
    <recommendedName>
        <fullName evidence="8">NHL repeat containing protein</fullName>
    </recommendedName>
</protein>
<keyword evidence="1" id="KW-0677">Repeat</keyword>
<dbReference type="GO" id="GO:0000209">
    <property type="term" value="P:protein polyubiquitination"/>
    <property type="evidence" value="ECO:0007669"/>
    <property type="project" value="TreeGrafter"/>
</dbReference>
<name>A0A814ZXV7_9BILA</name>
<dbReference type="InterPro" id="IPR050952">
    <property type="entry name" value="TRIM-NHL_E3_ligases"/>
</dbReference>
<dbReference type="GO" id="GO:0008270">
    <property type="term" value="F:zinc ion binding"/>
    <property type="evidence" value="ECO:0007669"/>
    <property type="project" value="UniProtKB-KW"/>
</dbReference>
<evidence type="ECO:0000256" key="4">
    <source>
        <dbReference type="SAM" id="Phobius"/>
    </source>
</evidence>
<dbReference type="Proteomes" id="UP000663844">
    <property type="component" value="Unassembled WGS sequence"/>
</dbReference>
<evidence type="ECO:0000313" key="6">
    <source>
        <dbReference type="EMBL" id="CAF3952976.1"/>
    </source>
</evidence>
<evidence type="ECO:0000313" key="7">
    <source>
        <dbReference type="Proteomes" id="UP000663845"/>
    </source>
</evidence>
<reference evidence="5" key="1">
    <citation type="submission" date="2021-02" db="EMBL/GenBank/DDBJ databases">
        <authorList>
            <person name="Nowell W R."/>
        </authorList>
    </citation>
    <scope>NUCLEOTIDE SEQUENCE</scope>
</reference>
<evidence type="ECO:0000256" key="1">
    <source>
        <dbReference type="ARBA" id="ARBA00022737"/>
    </source>
</evidence>
<dbReference type="InterPro" id="IPR001258">
    <property type="entry name" value="NHL_repeat"/>
</dbReference>
<evidence type="ECO:0000256" key="2">
    <source>
        <dbReference type="PROSITE-ProRule" id="PRU00504"/>
    </source>
</evidence>
<dbReference type="PANTHER" id="PTHR24104:SF25">
    <property type="entry name" value="PROTEIN LIN-41"/>
    <property type="match status" value="1"/>
</dbReference>
<sequence length="593" mass="66045">MAHSLPPSTELTAVNKVIDEKFVDIYTADKEAARLLDNGRTFAGVKARVFVAALGSHSYSSGIHRVRIRVDKGSPFLGIRSRSIPLVLCEGSAGRHCDSPSAYGWSVTNATVRNGIFHAEVENRRPGGDIYTLTLDCDQRRLGLVNENTNEQYEIEVDIHHTPFPWCLLSEYSNSDKTTTTTTTVNMSNRVGPDESVEVNSNTTRLQRLYAQFRKQKLLWIVFLVICIDVVISVVTITVLMNKSEREKTSTIDIATPTSSSIPSLTTTSSSSSSSTTTSTTTSEQLIPSGIIDKNTKWKKNAITVAGGHEAGSELNQLNEPWGIHVDNDDHSIYIADRNNHRIVRWEFGAKNGTVVAGGNGPGNEMDQLTQPTDVVLDKEKKYLIICDYKNRRVIRWSLQNSQDHQVLIPGILCYGLAMDSNGDLYISDYEAQQVIRWQQGNQKSNTVAGGNGDGDQFNQLDEPRYIFVDKDHSVYIADYMNNRVMKWIKNATEGSLIAPGQVFNENPNTMVRPKGVIVDHEGNIYMSSDGNHQITLWSPGAIQGTPVIGEKQSGHEPTQFQDPHDLSFDQQGNLYVVDRNNHRIQKFAIDRD</sequence>
<dbReference type="Gene3D" id="2.120.10.30">
    <property type="entry name" value="TolB, C-terminal domain"/>
    <property type="match status" value="2"/>
</dbReference>